<reference evidence="2 3" key="1">
    <citation type="journal article" date="2016" name="Genome Biol. Evol.">
        <title>Divergent and convergent evolution of fungal pathogenicity.</title>
        <authorList>
            <person name="Shang Y."/>
            <person name="Xiao G."/>
            <person name="Zheng P."/>
            <person name="Cen K."/>
            <person name="Zhan S."/>
            <person name="Wang C."/>
        </authorList>
    </citation>
    <scope>NUCLEOTIDE SEQUENCE [LARGE SCALE GENOMIC DNA]</scope>
    <source>
        <strain evidence="2 3">RCEF 2490</strain>
    </source>
</reference>
<dbReference type="InterPro" id="IPR004839">
    <property type="entry name" value="Aminotransferase_I/II_large"/>
</dbReference>
<feature type="domain" description="Aminotransferase class I/classII large" evidence="1">
    <location>
        <begin position="47"/>
        <end position="375"/>
    </location>
</feature>
<dbReference type="OrthoDB" id="7042322at2759"/>
<dbReference type="EMBL" id="AZGY01000001">
    <property type="protein sequence ID" value="OAA32955.1"/>
    <property type="molecule type" value="Genomic_DNA"/>
</dbReference>
<evidence type="ECO:0000313" key="2">
    <source>
        <dbReference type="EMBL" id="OAA32955.1"/>
    </source>
</evidence>
<dbReference type="InterPro" id="IPR015424">
    <property type="entry name" value="PyrdxlP-dep_Trfase"/>
</dbReference>
<dbReference type="AlphaFoldDB" id="A0A166RNK6"/>
<dbReference type="PANTHER" id="PTHR42858:SF1">
    <property type="entry name" value="LD15494P"/>
    <property type="match status" value="1"/>
</dbReference>
<dbReference type="Pfam" id="PF00155">
    <property type="entry name" value="Aminotran_1_2"/>
    <property type="match status" value="1"/>
</dbReference>
<dbReference type="InterPro" id="IPR015422">
    <property type="entry name" value="PyrdxlP-dep_Trfase_small"/>
</dbReference>
<dbReference type="Gene3D" id="3.90.1150.10">
    <property type="entry name" value="Aspartate Aminotransferase, domain 1"/>
    <property type="match status" value="1"/>
</dbReference>
<keyword evidence="3" id="KW-1185">Reference proteome</keyword>
<keyword evidence="2" id="KW-0032">Aminotransferase</keyword>
<gene>
    <name evidence="2" type="ORF">AAL_00420</name>
</gene>
<dbReference type="Proteomes" id="UP000078544">
    <property type="component" value="Unassembled WGS sequence"/>
</dbReference>
<accession>A0A166RNK6</accession>
<protein>
    <submittedName>
        <fullName evidence="2">Aminotransferase</fullName>
    </submittedName>
</protein>
<dbReference type="InterPro" id="IPR015421">
    <property type="entry name" value="PyrdxlP-dep_Trfase_major"/>
</dbReference>
<dbReference type="GO" id="GO:0030170">
    <property type="term" value="F:pyridoxal phosphate binding"/>
    <property type="evidence" value="ECO:0007669"/>
    <property type="project" value="InterPro"/>
</dbReference>
<dbReference type="STRING" id="1081109.A0A166RNK6"/>
<evidence type="ECO:0000259" key="1">
    <source>
        <dbReference type="Pfam" id="PF00155"/>
    </source>
</evidence>
<comment type="caution">
    <text evidence="2">The sequence shown here is derived from an EMBL/GenBank/DDBJ whole genome shotgun (WGS) entry which is preliminary data.</text>
</comment>
<name>A0A166RNK6_9HYPO</name>
<evidence type="ECO:0000313" key="3">
    <source>
        <dbReference type="Proteomes" id="UP000078544"/>
    </source>
</evidence>
<organism evidence="2 3">
    <name type="scientific">Moelleriella libera RCEF 2490</name>
    <dbReference type="NCBI Taxonomy" id="1081109"/>
    <lineage>
        <taxon>Eukaryota</taxon>
        <taxon>Fungi</taxon>
        <taxon>Dikarya</taxon>
        <taxon>Ascomycota</taxon>
        <taxon>Pezizomycotina</taxon>
        <taxon>Sordariomycetes</taxon>
        <taxon>Hypocreomycetidae</taxon>
        <taxon>Hypocreales</taxon>
        <taxon>Clavicipitaceae</taxon>
        <taxon>Moelleriella</taxon>
    </lineage>
</organism>
<sequence>MASCSSSSSSSARPSKHISLLTGWPSTSLFPRRQLLQGATGIIESEQKAGDALVYGPFQGYEPLRVRIAAWLSGIYREGEGHRQDKEKQEVKQDPISADRICISNGASANLQSVLIKFTGPAYTRAIWMVEPCYFLACPIFTDAGFAGKLRGVPEDDEGLDIDFLRDALAKLDAEAPCSADDDDDDAARSRHHPRYPKLYRHVIYAVPTFANPSGKTMSLRRRQELVRLARKHDALVVTDDVYDVLRWPEAPDVHVSELGPVPPRIVDVDGVLDGGPQDEWGNALSNGSFSKYVAPGLRTGWAEGTPALALALSSVGATRSGGVPSHFSAAIIDEMMASGQLATHISDTLIPTYRARYVAMHAAIREHLAPLGFTTSTGTPCRAASADAETGSPAAVVAGGYFVFVMAPRDLPVSVSELAALALERQNLKVAYGDLMTVEGDPTSLERARVGFGNGIRLCWAWHTAEEIVEGIQRLARLCRHSLAISGTAMGTILDEQANYVLVARHRCPMKRSVPLTIACPVYMYTLPQQEIHPLLFPGEGCSRCQRGPSFVHIIVKVGAVRQQDINDGLVAPAYAQFMHDGLYLSK</sequence>
<proteinExistence type="predicted"/>
<dbReference type="CDD" id="cd00609">
    <property type="entry name" value="AAT_like"/>
    <property type="match status" value="1"/>
</dbReference>
<dbReference type="Gene3D" id="3.40.640.10">
    <property type="entry name" value="Type I PLP-dependent aspartate aminotransferase-like (Major domain)"/>
    <property type="match status" value="1"/>
</dbReference>
<dbReference type="GO" id="GO:0047536">
    <property type="term" value="F:2-aminoadipate transaminase activity"/>
    <property type="evidence" value="ECO:0007669"/>
    <property type="project" value="TreeGrafter"/>
</dbReference>
<keyword evidence="2" id="KW-0808">Transferase</keyword>
<dbReference type="PANTHER" id="PTHR42858">
    <property type="entry name" value="AMINOTRANSFERASE"/>
    <property type="match status" value="1"/>
</dbReference>
<dbReference type="SUPFAM" id="SSF53383">
    <property type="entry name" value="PLP-dependent transferases"/>
    <property type="match status" value="1"/>
</dbReference>